<name>A0A2P2QT18_RHIMU</name>
<dbReference type="EMBL" id="GGEC01089530">
    <property type="protein sequence ID" value="MBX70014.1"/>
    <property type="molecule type" value="Transcribed_RNA"/>
</dbReference>
<evidence type="ECO:0000313" key="1">
    <source>
        <dbReference type="EMBL" id="MBX70014.1"/>
    </source>
</evidence>
<protein>
    <submittedName>
        <fullName evidence="1">Uncharacterized protein</fullName>
    </submittedName>
</protein>
<proteinExistence type="predicted"/>
<reference evidence="1" key="1">
    <citation type="submission" date="2018-02" db="EMBL/GenBank/DDBJ databases">
        <title>Rhizophora mucronata_Transcriptome.</title>
        <authorList>
            <person name="Meera S.P."/>
            <person name="Sreeshan A."/>
            <person name="Augustine A."/>
        </authorList>
    </citation>
    <scope>NUCLEOTIDE SEQUENCE</scope>
    <source>
        <tissue evidence="1">Leaf</tissue>
    </source>
</reference>
<organism evidence="1">
    <name type="scientific">Rhizophora mucronata</name>
    <name type="common">Asiatic mangrove</name>
    <dbReference type="NCBI Taxonomy" id="61149"/>
    <lineage>
        <taxon>Eukaryota</taxon>
        <taxon>Viridiplantae</taxon>
        <taxon>Streptophyta</taxon>
        <taxon>Embryophyta</taxon>
        <taxon>Tracheophyta</taxon>
        <taxon>Spermatophyta</taxon>
        <taxon>Magnoliopsida</taxon>
        <taxon>eudicotyledons</taxon>
        <taxon>Gunneridae</taxon>
        <taxon>Pentapetalae</taxon>
        <taxon>rosids</taxon>
        <taxon>fabids</taxon>
        <taxon>Malpighiales</taxon>
        <taxon>Rhizophoraceae</taxon>
        <taxon>Rhizophora</taxon>
    </lineage>
</organism>
<accession>A0A2P2QT18</accession>
<dbReference type="AlphaFoldDB" id="A0A2P2QT18"/>
<sequence>MPLGNFIKITINYRNYKNVECWI</sequence>